<keyword evidence="2" id="KW-0808">Transferase</keyword>
<dbReference type="NCBIfam" id="NF006005">
    <property type="entry name" value="PRK08136.1"/>
    <property type="match status" value="1"/>
</dbReference>
<dbReference type="Gene3D" id="3.40.1030.10">
    <property type="entry name" value="Nucleoside phosphorylase/phosphoribosyltransferase catalytic domain"/>
    <property type="match status" value="1"/>
</dbReference>
<dbReference type="Pfam" id="PF02885">
    <property type="entry name" value="Glycos_trans_3N"/>
    <property type="match status" value="1"/>
</dbReference>
<dbReference type="GO" id="GO:0004048">
    <property type="term" value="F:anthranilate phosphoribosyltransferase activity"/>
    <property type="evidence" value="ECO:0007669"/>
    <property type="project" value="InterPro"/>
</dbReference>
<dbReference type="RefSeq" id="WP_127681750.1">
    <property type="nucleotide sequence ID" value="NZ_SACM01000001.1"/>
</dbReference>
<evidence type="ECO:0000313" key="5">
    <source>
        <dbReference type="Proteomes" id="UP000288587"/>
    </source>
</evidence>
<accession>A0A437LSZ9</accession>
<dbReference type="InterPro" id="IPR035902">
    <property type="entry name" value="Nuc_phospho_transferase"/>
</dbReference>
<dbReference type="SUPFAM" id="SSF47648">
    <property type="entry name" value="Nucleoside phosphorylase/phosphoribosyltransferase N-terminal domain"/>
    <property type="match status" value="1"/>
</dbReference>
<proteinExistence type="predicted"/>
<dbReference type="EMBL" id="SACM01000001">
    <property type="protein sequence ID" value="RVT88507.1"/>
    <property type="molecule type" value="Genomic_DNA"/>
</dbReference>
<dbReference type="AlphaFoldDB" id="A0A437LSZ9"/>
<reference evidence="4 5" key="1">
    <citation type="submission" date="2019-01" db="EMBL/GenBank/DDBJ databases">
        <authorList>
            <person name="Chen W.-M."/>
        </authorList>
    </citation>
    <scope>NUCLEOTIDE SEQUENCE [LARGE SCALE GENOMIC DNA]</scope>
    <source>
        <strain evidence="4 5">CCP-18</strain>
    </source>
</reference>
<dbReference type="InterPro" id="IPR017459">
    <property type="entry name" value="Glycosyl_Trfase_fam3_N_dom"/>
</dbReference>
<dbReference type="SUPFAM" id="SSF52418">
    <property type="entry name" value="Nucleoside phosphorylase/phosphoribosyltransferase catalytic domain"/>
    <property type="match status" value="1"/>
</dbReference>
<dbReference type="GO" id="GO:0005829">
    <property type="term" value="C:cytosol"/>
    <property type="evidence" value="ECO:0007669"/>
    <property type="project" value="TreeGrafter"/>
</dbReference>
<protein>
    <submittedName>
        <fullName evidence="4">DNA-binding protein YbiB</fullName>
    </submittedName>
</protein>
<dbReference type="PANTHER" id="PTHR43285:SF4">
    <property type="entry name" value="TRANSFERASE"/>
    <property type="match status" value="1"/>
</dbReference>
<comment type="caution">
    <text evidence="4">The sequence shown here is derived from an EMBL/GenBank/DDBJ whole genome shotgun (WGS) entry which is preliminary data.</text>
</comment>
<dbReference type="InterPro" id="IPR036320">
    <property type="entry name" value="Glycosyl_Trfase_fam3_N_dom_sf"/>
</dbReference>
<evidence type="ECO:0000259" key="3">
    <source>
        <dbReference type="Pfam" id="PF02885"/>
    </source>
</evidence>
<dbReference type="Proteomes" id="UP000288587">
    <property type="component" value="Unassembled WGS sequence"/>
</dbReference>
<keyword evidence="1" id="KW-0328">Glycosyltransferase</keyword>
<organism evidence="4 5">
    <name type="scientific">Inhella crocodyli</name>
    <dbReference type="NCBI Taxonomy" id="2499851"/>
    <lineage>
        <taxon>Bacteria</taxon>
        <taxon>Pseudomonadati</taxon>
        <taxon>Pseudomonadota</taxon>
        <taxon>Betaproteobacteria</taxon>
        <taxon>Burkholderiales</taxon>
        <taxon>Sphaerotilaceae</taxon>
        <taxon>Inhella</taxon>
    </lineage>
</organism>
<dbReference type="PANTHER" id="PTHR43285">
    <property type="entry name" value="ANTHRANILATE PHOSPHORIBOSYLTRANSFERASE"/>
    <property type="match status" value="1"/>
</dbReference>
<name>A0A437LSZ9_9BURK</name>
<evidence type="ECO:0000256" key="2">
    <source>
        <dbReference type="ARBA" id="ARBA00022679"/>
    </source>
</evidence>
<dbReference type="OrthoDB" id="9768896at2"/>
<keyword evidence="4" id="KW-0238">DNA-binding</keyword>
<keyword evidence="5" id="KW-1185">Reference proteome</keyword>
<dbReference type="GO" id="GO:0000162">
    <property type="term" value="P:L-tryptophan biosynthetic process"/>
    <property type="evidence" value="ECO:0007669"/>
    <property type="project" value="InterPro"/>
</dbReference>
<dbReference type="InterPro" id="IPR005940">
    <property type="entry name" value="Anthranilate_Pribosyl_Tfrase"/>
</dbReference>
<dbReference type="Gene3D" id="1.20.970.10">
    <property type="entry name" value="Transferase, Pyrimidine Nucleoside Phosphorylase, Chain C"/>
    <property type="match status" value="1"/>
</dbReference>
<sequence>MSPPAAPPLDLPALIKEIGRGARGARDLSRAQAAALFGAMLDGEVDELRLGAIVLALRVKGESVDELLGFHDAMQARVQRLQHPKRVVLLPTLNGARKLLNLMPLLALHLAQQGVPVLVHGRKDFGAARGDTFALFAALGHPLCTNLAEAQERLNAQNLAVLPTALLCPGLDRLMALRPRLGLRNSAHTMAKLLDPSRGHSVRVAAVTHGDFLDALATVLPQLDGPSLLLKGCEGEAYPHPRRPASLQAFAGGKPLDLALAEAEEASLWESSGNTEADAEALRGFSLAGQQSWPTRMQEMAAVLEQLVSTAIP</sequence>
<feature type="domain" description="Glycosyl transferase family 3 N-terminal" evidence="3">
    <location>
        <begin position="14"/>
        <end position="76"/>
    </location>
</feature>
<evidence type="ECO:0000256" key="1">
    <source>
        <dbReference type="ARBA" id="ARBA00022676"/>
    </source>
</evidence>
<gene>
    <name evidence="4" type="primary">ybiB</name>
    <name evidence="4" type="ORF">EOD73_05915</name>
</gene>
<evidence type="ECO:0000313" key="4">
    <source>
        <dbReference type="EMBL" id="RVT88507.1"/>
    </source>
</evidence>
<dbReference type="GO" id="GO:0003677">
    <property type="term" value="F:DNA binding"/>
    <property type="evidence" value="ECO:0007669"/>
    <property type="project" value="UniProtKB-KW"/>
</dbReference>